<keyword evidence="4" id="KW-0862">Zinc</keyword>
<dbReference type="AlphaFoldDB" id="A0A8R2QYK7"/>
<protein>
    <recommendedName>
        <fullName evidence="5">Zinc finger PHD-type domain-containing protein</fullName>
    </recommendedName>
</protein>
<comment type="subcellular location">
    <subcellularLocation>
        <location evidence="1">Nucleus</location>
    </subcellularLocation>
</comment>
<dbReference type="InterPro" id="IPR001965">
    <property type="entry name" value="Znf_PHD"/>
</dbReference>
<feature type="domain" description="Zinc finger PHD-type" evidence="5">
    <location>
        <begin position="663"/>
        <end position="711"/>
    </location>
</feature>
<dbReference type="InterPro" id="IPR011011">
    <property type="entry name" value="Znf_FYVE_PHD"/>
</dbReference>
<dbReference type="Proteomes" id="UP000005204">
    <property type="component" value="Unassembled WGS sequence"/>
</dbReference>
<evidence type="ECO:0000256" key="4">
    <source>
        <dbReference type="ARBA" id="ARBA00022833"/>
    </source>
</evidence>
<dbReference type="EnsemblMetazoa" id="XM_038013948.1">
    <property type="protein sequence ID" value="XP_037869876.1"/>
    <property type="gene ID" value="LOC119629123"/>
</dbReference>
<dbReference type="Gene3D" id="3.30.420.10">
    <property type="entry name" value="Ribonuclease H-like superfamily/Ribonuclease H"/>
    <property type="match status" value="1"/>
</dbReference>
<dbReference type="Gene3D" id="3.30.40.10">
    <property type="entry name" value="Zinc/RING finger domain, C3HC4 (zinc finger)"/>
    <property type="match status" value="1"/>
</dbReference>
<dbReference type="SMART" id="SM00249">
    <property type="entry name" value="PHD"/>
    <property type="match status" value="1"/>
</dbReference>
<evidence type="ECO:0000313" key="7">
    <source>
        <dbReference type="Proteomes" id="UP000005204"/>
    </source>
</evidence>
<evidence type="ECO:0000256" key="3">
    <source>
        <dbReference type="ARBA" id="ARBA00022771"/>
    </source>
</evidence>
<reference evidence="7" key="1">
    <citation type="journal article" date="2008" name="Insect Biochem. Mol. Biol.">
        <title>The genome of a lepidopteran model insect, the silkworm Bombyx mori.</title>
        <authorList>
            <consortium name="International Silkworm Genome Consortium"/>
        </authorList>
    </citation>
    <scope>NUCLEOTIDE SEQUENCE [LARGE SCALE GENOMIC DNA]</scope>
    <source>
        <strain evidence="7">p50T</strain>
    </source>
</reference>
<organism evidence="6 7">
    <name type="scientific">Bombyx mori</name>
    <name type="common">Silk moth</name>
    <dbReference type="NCBI Taxonomy" id="7091"/>
    <lineage>
        <taxon>Eukaryota</taxon>
        <taxon>Metazoa</taxon>
        <taxon>Ecdysozoa</taxon>
        <taxon>Arthropoda</taxon>
        <taxon>Hexapoda</taxon>
        <taxon>Insecta</taxon>
        <taxon>Pterygota</taxon>
        <taxon>Neoptera</taxon>
        <taxon>Endopterygota</taxon>
        <taxon>Lepidoptera</taxon>
        <taxon>Glossata</taxon>
        <taxon>Ditrysia</taxon>
        <taxon>Bombycoidea</taxon>
        <taxon>Bombycidae</taxon>
        <taxon>Bombycinae</taxon>
        <taxon>Bombyx</taxon>
    </lineage>
</organism>
<keyword evidence="7" id="KW-1185">Reference proteome</keyword>
<dbReference type="EnsemblMetazoa" id="XM_038014624.1">
    <property type="protein sequence ID" value="XP_037870552.1"/>
    <property type="gene ID" value="LOC119629295"/>
</dbReference>
<reference evidence="6" key="2">
    <citation type="submission" date="2022-06" db="UniProtKB">
        <authorList>
            <consortium name="EnsemblMetazoa"/>
        </authorList>
    </citation>
    <scope>IDENTIFICATION</scope>
    <source>
        <strain evidence="6">p50T (Dazao)</strain>
    </source>
</reference>
<evidence type="ECO:0000259" key="5">
    <source>
        <dbReference type="SMART" id="SM00249"/>
    </source>
</evidence>
<evidence type="ECO:0000256" key="1">
    <source>
        <dbReference type="ARBA" id="ARBA00004123"/>
    </source>
</evidence>
<dbReference type="GO" id="GO:0008270">
    <property type="term" value="F:zinc ion binding"/>
    <property type="evidence" value="ECO:0007669"/>
    <property type="project" value="UniProtKB-KW"/>
</dbReference>
<proteinExistence type="predicted"/>
<dbReference type="RefSeq" id="XP_037869876.1">
    <property type="nucleotide sequence ID" value="XM_038013948.2"/>
</dbReference>
<name>A0A8R2QYK7_BOMMO</name>
<dbReference type="PANTHER" id="PTHR19303:SF74">
    <property type="entry name" value="POGO TRANSPOSABLE ELEMENT WITH KRAB DOMAIN"/>
    <property type="match status" value="1"/>
</dbReference>
<dbReference type="InterPro" id="IPR036397">
    <property type="entry name" value="RNaseH_sf"/>
</dbReference>
<dbReference type="Pfam" id="PF03184">
    <property type="entry name" value="DDE_1"/>
    <property type="match status" value="1"/>
</dbReference>
<dbReference type="PANTHER" id="PTHR19303">
    <property type="entry name" value="TRANSPOSON"/>
    <property type="match status" value="1"/>
</dbReference>
<dbReference type="Pfam" id="PF05225">
    <property type="entry name" value="HTH_psq"/>
    <property type="match status" value="1"/>
</dbReference>
<dbReference type="GeneID" id="119629295"/>
<accession>A0A8R2QYK7</accession>
<sequence>MVYKYKRKTNQAQWSEDSMMLAIADCNSGIPVKTTAKKYGLPYATLYRHWKKGSSTAQLGRFRKVFNDGQEGDLRTYLYEMDSVFYGLTREDFKTLVFEYAKRNNVTYPPSWDKNKKAGDDWLAGFIRRNPQITLRIPEATTIGRVKGFNRPQVERFYKLLSEQIEKCQIDGTRIYNIDETGIQTSTNKPPKVLSVKGKRQVGVISSTERGQTTTVVCCCNASGSFVPPFMIFARKRMQDRLLDGSPPETRGSCSASGWINGEIFLDWLKFFVGHVRPTKDKKVILLLDNHESHKYYPALQYATENNVIILSLPPHTSNKLQPLDVAVYGPFKIFFEQEINRFQKAHPGRIINQYDVAKLFSPAYLKSATPNNAIKGFQSTGIWPTNKDIWGEEDYAPSSITMTDRNTANQQETFIDSNSQNVEITIDIEKPSTSGLQSQSLQIDVEPLEQIGRKFIDNVNVEVEAAVENSIMGIVSVSNMNQIHSRDTSPSILDKLPDKDPLTCNAVVVTAVADNTQKLSKPQEAMSTEDMNQGADLTQDSIDIKEGQFKGNDDEIIMDLESSTARASAYFSPKDIRPLPMPRVSVGTRKRKVQKSEVLTSTPVKREQKEKFIKINVKAMKNMNIDLNAKPKTATKKNTKTTKNIIVKDKSSDKENEEEQCVCYYCGENYIEINKKPVEDWIQCDKCKQWSHEKCTAYGGIGLFFCDICTD</sequence>
<dbReference type="SUPFAM" id="SSF57903">
    <property type="entry name" value="FYVE/PHD zinc finger"/>
    <property type="match status" value="1"/>
</dbReference>
<evidence type="ECO:0000313" key="6">
    <source>
        <dbReference type="EnsemblMetazoa" id="XP_037870552.1"/>
    </source>
</evidence>
<dbReference type="InterPro" id="IPR004875">
    <property type="entry name" value="DDE_SF_endonuclease_dom"/>
</dbReference>
<keyword evidence="3" id="KW-0863">Zinc-finger</keyword>
<dbReference type="SUPFAM" id="SSF46689">
    <property type="entry name" value="Homeodomain-like"/>
    <property type="match status" value="1"/>
</dbReference>
<dbReference type="KEGG" id="bmor:119629295"/>
<dbReference type="GO" id="GO:0005634">
    <property type="term" value="C:nucleus"/>
    <property type="evidence" value="ECO:0007669"/>
    <property type="project" value="UniProtKB-SubCell"/>
</dbReference>
<dbReference type="InterPro" id="IPR013083">
    <property type="entry name" value="Znf_RING/FYVE/PHD"/>
</dbReference>
<dbReference type="InterPro" id="IPR007889">
    <property type="entry name" value="HTH_Psq"/>
</dbReference>
<keyword evidence="2" id="KW-0479">Metal-binding</keyword>
<dbReference type="RefSeq" id="XP_037870552.1">
    <property type="nucleotide sequence ID" value="XM_038014624.2"/>
</dbReference>
<dbReference type="InterPro" id="IPR050863">
    <property type="entry name" value="CenT-Element_Derived"/>
</dbReference>
<dbReference type="GO" id="GO:0003677">
    <property type="term" value="F:DNA binding"/>
    <property type="evidence" value="ECO:0007669"/>
    <property type="project" value="InterPro"/>
</dbReference>
<dbReference type="InterPro" id="IPR009057">
    <property type="entry name" value="Homeodomain-like_sf"/>
</dbReference>
<evidence type="ECO:0000256" key="2">
    <source>
        <dbReference type="ARBA" id="ARBA00022723"/>
    </source>
</evidence>
<dbReference type="GeneID" id="119629123"/>
<dbReference type="KEGG" id="bmor:119629123"/>